<gene>
    <name evidence="4" type="primary">aroH</name>
    <name evidence="5" type="ORF">B9R14_12400</name>
    <name evidence="4" type="ORF">HVS_08230</name>
</gene>
<dbReference type="InterPro" id="IPR035959">
    <property type="entry name" value="RutC-like_sf"/>
</dbReference>
<dbReference type="GO" id="GO:0008652">
    <property type="term" value="P:amino acid biosynthetic process"/>
    <property type="evidence" value="ECO:0007669"/>
    <property type="project" value="UniProtKB-UniRule"/>
</dbReference>
<dbReference type="EMBL" id="CP025197">
    <property type="protein sequence ID" value="AUG57556.1"/>
    <property type="molecule type" value="Genomic_DNA"/>
</dbReference>
<organism evidence="4 6">
    <name type="scientific">Acetivibrio saccincola</name>
    <dbReference type="NCBI Taxonomy" id="1677857"/>
    <lineage>
        <taxon>Bacteria</taxon>
        <taxon>Bacillati</taxon>
        <taxon>Bacillota</taxon>
        <taxon>Clostridia</taxon>
        <taxon>Eubacteriales</taxon>
        <taxon>Oscillospiraceae</taxon>
        <taxon>Acetivibrio</taxon>
    </lineage>
</organism>
<dbReference type="PANTHER" id="PTHR21164">
    <property type="entry name" value="CHORISMATE MUTASE"/>
    <property type="match status" value="1"/>
</dbReference>
<comment type="catalytic activity">
    <reaction evidence="3">
        <text>chorismate = prephenate</text>
        <dbReference type="Rhea" id="RHEA:13897"/>
        <dbReference type="ChEBI" id="CHEBI:29748"/>
        <dbReference type="ChEBI" id="CHEBI:29934"/>
        <dbReference type="EC" id="5.4.99.5"/>
    </reaction>
</comment>
<dbReference type="InterPro" id="IPR008243">
    <property type="entry name" value="Chorismate_mutase_AroH"/>
</dbReference>
<dbReference type="CDD" id="cd02185">
    <property type="entry name" value="AroH"/>
    <property type="match status" value="1"/>
</dbReference>
<keyword evidence="2 3" id="KW-0057">Aromatic amino acid biosynthesis</keyword>
<dbReference type="Gene3D" id="3.30.1330.40">
    <property type="entry name" value="RutC-like"/>
    <property type="match status" value="1"/>
</dbReference>
<protein>
    <recommendedName>
        <fullName evidence="1 3">chorismate mutase</fullName>
        <ecNumber evidence="1 3">5.4.99.5</ecNumber>
    </recommendedName>
</protein>
<reference evidence="4 6" key="1">
    <citation type="submission" date="2017-12" db="EMBL/GenBank/DDBJ databases">
        <title>Complete genome sequence of Herbivorax saccincola GGR1, a novel Cellulosome-producing hydrolytic bacterium in a thermophilic biogas plant, established by Illumina and Nanopore MinION sequencing.</title>
        <authorList>
            <person name="Pechtl A."/>
            <person name="Ruckert C."/>
            <person name="Koeck D.E."/>
            <person name="Maus I."/>
            <person name="Winkler A."/>
            <person name="Kalinowski J."/>
            <person name="Puhler A."/>
            <person name="Schwarz W.W."/>
            <person name="Zverlov V.V."/>
            <person name="Schluter A."/>
            <person name="Liebl W."/>
        </authorList>
    </citation>
    <scope>NUCLEOTIDE SEQUENCE [LARGE SCALE GENOMIC DNA]</scope>
    <source>
        <strain evidence="4">GGR1</strain>
        <strain evidence="6">SR1</strain>
    </source>
</reference>
<dbReference type="KEGG" id="hsc:HVS_08230"/>
<dbReference type="UniPathway" id="UPA00120">
    <property type="reaction ID" value="UER00203"/>
</dbReference>
<dbReference type="PANTHER" id="PTHR21164:SF0">
    <property type="entry name" value="CHORISMATE MUTASE AROH"/>
    <property type="match status" value="1"/>
</dbReference>
<evidence type="ECO:0000313" key="6">
    <source>
        <dbReference type="Proteomes" id="UP000233534"/>
    </source>
</evidence>
<reference evidence="5 7" key="2">
    <citation type="journal article" date="2018" name="Syst. Appl. Microbiol.">
        <title>Characterization and high-quality draft genome sequence of Herbivorax saccincola A7, an anaerobic, alkaliphilic, thermophilic, cellulolytic, and xylanolytic bacterium.</title>
        <authorList>
            <person name="Aikawa S."/>
            <person name="Baramee S."/>
            <person name="Sermsathanaswadi J."/>
            <person name="Thianheng P."/>
            <person name="Tachaapaikoon C."/>
            <person name="Shikata A."/>
            <person name="Waeonukul R."/>
            <person name="Pason P."/>
            <person name="Ratanakhanokchai K."/>
            <person name="Kosugi A."/>
        </authorList>
    </citation>
    <scope>NUCLEOTIDE SEQUENCE [LARGE SCALE GENOMIC DNA]</scope>
    <source>
        <strain evidence="5 7">A7</strain>
    </source>
</reference>
<feature type="binding site" evidence="2">
    <location>
        <position position="6"/>
    </location>
    <ligand>
        <name>prephenate</name>
        <dbReference type="ChEBI" id="CHEBI:29934"/>
    </ligand>
</feature>
<dbReference type="OrthoDB" id="9802232at2"/>
<keyword evidence="2 3" id="KW-0028">Amino-acid biosynthesis</keyword>
<dbReference type="GO" id="GO:0009073">
    <property type="term" value="P:aromatic amino acid family biosynthetic process"/>
    <property type="evidence" value="ECO:0007669"/>
    <property type="project" value="UniProtKB-UniRule"/>
</dbReference>
<feature type="binding site" evidence="2">
    <location>
        <position position="88"/>
    </location>
    <ligand>
        <name>prephenate</name>
        <dbReference type="ChEBI" id="CHEBI:29934"/>
    </ligand>
</feature>
<dbReference type="EMBL" id="NEMB01000003">
    <property type="protein sequence ID" value="PQQ67466.1"/>
    <property type="molecule type" value="Genomic_DNA"/>
</dbReference>
<dbReference type="PROSITE" id="PS51167">
    <property type="entry name" value="CHORISMATE_MUT_1"/>
    <property type="match status" value="1"/>
</dbReference>
<dbReference type="Pfam" id="PF07736">
    <property type="entry name" value="CM_1"/>
    <property type="match status" value="1"/>
</dbReference>
<keyword evidence="6" id="KW-1185">Reference proteome</keyword>
<proteinExistence type="predicted"/>
<evidence type="ECO:0000313" key="5">
    <source>
        <dbReference type="EMBL" id="PQQ67466.1"/>
    </source>
</evidence>
<evidence type="ECO:0000256" key="2">
    <source>
        <dbReference type="PIRSR" id="PIRSR005965-1"/>
    </source>
</evidence>
<dbReference type="NCBIfam" id="TIGR01796">
    <property type="entry name" value="CM_mono_aroH"/>
    <property type="match status" value="1"/>
</dbReference>
<sequence length="118" mass="13274">MVRAIRGATTVLNNEKTEILNETKKLLKEIIEKNNLEKDDIISIIFTATKDLNAVFPAVAAREMGLNDVALMCMNEIDVPDGLKKCIRVMLHINTSLEKDRIKHVYLNGAKVLRPDLS</sequence>
<accession>A0A2K9E7P0</accession>
<dbReference type="Proteomes" id="UP000233534">
    <property type="component" value="Chromosome"/>
</dbReference>
<dbReference type="EC" id="5.4.99.5" evidence="1 3"/>
<evidence type="ECO:0000256" key="1">
    <source>
        <dbReference type="NCBIfam" id="TIGR01796"/>
    </source>
</evidence>
<dbReference type="AlphaFoldDB" id="A0A2K9E7P0"/>
<dbReference type="SUPFAM" id="SSF55298">
    <property type="entry name" value="YjgF-like"/>
    <property type="match status" value="1"/>
</dbReference>
<evidence type="ECO:0000256" key="3">
    <source>
        <dbReference type="PROSITE-ProRule" id="PRU00514"/>
    </source>
</evidence>
<dbReference type="GO" id="GO:0004106">
    <property type="term" value="F:chorismate mutase activity"/>
    <property type="evidence" value="ECO:0007669"/>
    <property type="project" value="UniProtKB-UniRule"/>
</dbReference>
<evidence type="ECO:0000313" key="4">
    <source>
        <dbReference type="EMBL" id="AUG57556.1"/>
    </source>
</evidence>
<dbReference type="GO" id="GO:0046417">
    <property type="term" value="P:chorismate metabolic process"/>
    <property type="evidence" value="ECO:0007669"/>
    <property type="project" value="TreeGrafter"/>
</dbReference>
<evidence type="ECO:0000313" key="7">
    <source>
        <dbReference type="Proteomes" id="UP000239720"/>
    </source>
</evidence>
<keyword evidence="3 4" id="KW-0413">Isomerase</keyword>
<dbReference type="Proteomes" id="UP000239720">
    <property type="component" value="Unassembled WGS sequence"/>
</dbReference>
<dbReference type="PIRSF" id="PIRSF005965">
    <property type="entry name" value="Chor_mut_AroH"/>
    <property type="match status" value="1"/>
</dbReference>
<name>A0A2K9E7P0_9FIRM</name>
<dbReference type="RefSeq" id="WP_101301033.1">
    <property type="nucleotide sequence ID" value="NZ_CP025197.1"/>
</dbReference>
<feature type="binding site" evidence="2">
    <location>
        <position position="106"/>
    </location>
    <ligand>
        <name>prephenate</name>
        <dbReference type="ChEBI" id="CHEBI:29934"/>
    </ligand>
</feature>